<dbReference type="STRING" id="404380.Gbem_3684"/>
<evidence type="ECO:0000313" key="2">
    <source>
        <dbReference type="Proteomes" id="UP000008825"/>
    </source>
</evidence>
<reference evidence="1 2" key="1">
    <citation type="submission" date="2008-07" db="EMBL/GenBank/DDBJ databases">
        <title>Complete sequence of Geobacter bemidjiensis BEM.</title>
        <authorList>
            <consortium name="US DOE Joint Genome Institute"/>
            <person name="Lucas S."/>
            <person name="Copeland A."/>
            <person name="Lapidus A."/>
            <person name="Glavina del Rio T."/>
            <person name="Dalin E."/>
            <person name="Tice H."/>
            <person name="Bruce D."/>
            <person name="Goodwin L."/>
            <person name="Pitluck S."/>
            <person name="Kiss H."/>
            <person name="Brettin T."/>
            <person name="Detter J.C."/>
            <person name="Han C."/>
            <person name="Kuske C.R."/>
            <person name="Schmutz J."/>
            <person name="Larimer F."/>
            <person name="Land M."/>
            <person name="Hauser L."/>
            <person name="Kyrpides N."/>
            <person name="Lykidis A."/>
            <person name="Lovley D."/>
            <person name="Richardson P."/>
        </authorList>
    </citation>
    <scope>NUCLEOTIDE SEQUENCE [LARGE SCALE GENOMIC DNA]</scope>
    <source>
        <strain evidence="2">ATCC BAA-1014 / DSM 16622 / JCM 12645 / Bem</strain>
    </source>
</reference>
<name>B5EDP8_CITBB</name>
<dbReference type="AlphaFoldDB" id="B5EDP8"/>
<organism evidence="1 2">
    <name type="scientific">Citrifermentans bemidjiense (strain ATCC BAA-1014 / DSM 16622 / JCM 12645 / Bem)</name>
    <name type="common">Geobacter bemidjiensis</name>
    <dbReference type="NCBI Taxonomy" id="404380"/>
    <lineage>
        <taxon>Bacteria</taxon>
        <taxon>Pseudomonadati</taxon>
        <taxon>Thermodesulfobacteriota</taxon>
        <taxon>Desulfuromonadia</taxon>
        <taxon>Geobacterales</taxon>
        <taxon>Geobacteraceae</taxon>
        <taxon>Citrifermentans</taxon>
    </lineage>
</organism>
<sequence length="145" mass="16053">MNHNSLIRSLINKYSHLPQVQMDMRKVLKYASSQNRMFLDPIINNEPPKSANSKLAALQASTDDFEASEAFTAEVKADALKVMKAITAQIILARPGAYAAAWEELAVKYSDQSTITEYLKQVAQIVLTEIEEIAPADLIQMRGAA</sequence>
<dbReference type="KEGG" id="gbm:Gbem_3684"/>
<gene>
    <name evidence="1" type="ordered locus">Gbem_3684</name>
</gene>
<keyword evidence="2" id="KW-1185">Reference proteome</keyword>
<evidence type="ECO:0000313" key="1">
    <source>
        <dbReference type="EMBL" id="ACH40676.1"/>
    </source>
</evidence>
<reference evidence="1 2" key="2">
    <citation type="journal article" date="2010" name="BMC Genomics">
        <title>The genome of Geobacter bemidjiensis, exemplar for the subsurface clade of Geobacter species that predominate in Fe(III)-reducing subsurface environments.</title>
        <authorList>
            <person name="Aklujkar M."/>
            <person name="Young N.D."/>
            <person name="Holmes D."/>
            <person name="Chavan M."/>
            <person name="Risso C."/>
            <person name="Kiss H.E."/>
            <person name="Han C.S."/>
            <person name="Land M.L."/>
            <person name="Lovley D.R."/>
        </authorList>
    </citation>
    <scope>NUCLEOTIDE SEQUENCE [LARGE SCALE GENOMIC DNA]</scope>
    <source>
        <strain evidence="2">ATCC BAA-1014 / DSM 16622 / JCM 12645 / Bem</strain>
    </source>
</reference>
<dbReference type="OrthoDB" id="10014422at2"/>
<protein>
    <submittedName>
        <fullName evidence="1">Uncharacterized protein</fullName>
    </submittedName>
</protein>
<dbReference type="HOGENOM" id="CLU_1784080_0_0_7"/>
<proteinExistence type="predicted"/>
<dbReference type="EMBL" id="CP001124">
    <property type="protein sequence ID" value="ACH40676.1"/>
    <property type="molecule type" value="Genomic_DNA"/>
</dbReference>
<accession>B5EDP8</accession>
<dbReference type="RefSeq" id="WP_012532113.1">
    <property type="nucleotide sequence ID" value="NC_011146.1"/>
</dbReference>
<dbReference type="Proteomes" id="UP000008825">
    <property type="component" value="Chromosome"/>
</dbReference>